<gene>
    <name evidence="1" type="ORF">QG37_02132</name>
</gene>
<proteinExistence type="predicted"/>
<organism evidence="1 2">
    <name type="scientific">Candidozyma auris</name>
    <name type="common">Yeast</name>
    <name type="synonym">Candida auris</name>
    <dbReference type="NCBI Taxonomy" id="498019"/>
    <lineage>
        <taxon>Eukaryota</taxon>
        <taxon>Fungi</taxon>
        <taxon>Dikarya</taxon>
        <taxon>Ascomycota</taxon>
        <taxon>Saccharomycotina</taxon>
        <taxon>Pichiomycetes</taxon>
        <taxon>Metschnikowiaceae</taxon>
        <taxon>Candidozyma</taxon>
    </lineage>
</organism>
<accession>A0A0L0P4D9</accession>
<reference evidence="2" key="1">
    <citation type="journal article" date="2015" name="BMC Genomics">
        <title>Draft genome of a commonly misdiagnosed multidrug resistant pathogen Candida auris.</title>
        <authorList>
            <person name="Chatterjee S."/>
            <person name="Alampalli S.V."/>
            <person name="Nageshan R.K."/>
            <person name="Chettiar S.T."/>
            <person name="Joshi S."/>
            <person name="Tatu U.S."/>
        </authorList>
    </citation>
    <scope>NUCLEOTIDE SEQUENCE [LARGE SCALE GENOMIC DNA]</scope>
    <source>
        <strain evidence="2">6684</strain>
    </source>
</reference>
<evidence type="ECO:0000313" key="1">
    <source>
        <dbReference type="EMBL" id="KNE01242.1"/>
    </source>
</evidence>
<dbReference type="VEuPathDB" id="FungiDB:QG37_02132"/>
<comment type="caution">
    <text evidence="1">The sequence shown here is derived from an EMBL/GenBank/DDBJ whole genome shotgun (WGS) entry which is preliminary data.</text>
</comment>
<dbReference type="Proteomes" id="UP000037122">
    <property type="component" value="Unassembled WGS sequence"/>
</dbReference>
<protein>
    <submittedName>
        <fullName evidence="1">Uncharacterized protein</fullName>
    </submittedName>
</protein>
<evidence type="ECO:0000313" key="2">
    <source>
        <dbReference type="Proteomes" id="UP000037122"/>
    </source>
</evidence>
<name>A0A0L0P4D9_CANAR</name>
<sequence length="55" mass="6181">MRVPPLYGESGERVNVRSPRSIWRGEARKVKVKVEVNLGKQRGPGKNQNILSHGD</sequence>
<dbReference type="EMBL" id="LGST01000016">
    <property type="protein sequence ID" value="KNE01242.1"/>
    <property type="molecule type" value="Genomic_DNA"/>
</dbReference>
<dbReference type="AlphaFoldDB" id="A0A0L0P4D9"/>